<evidence type="ECO:0000313" key="3">
    <source>
        <dbReference type="Proteomes" id="UP000321353"/>
    </source>
</evidence>
<evidence type="ECO:0000259" key="1">
    <source>
        <dbReference type="Pfam" id="PF14478"/>
    </source>
</evidence>
<evidence type="ECO:0000313" key="2">
    <source>
        <dbReference type="EMBL" id="QEF97241.1"/>
    </source>
</evidence>
<dbReference type="Gene3D" id="2.170.130.30">
    <property type="match status" value="1"/>
</dbReference>
<gene>
    <name evidence="2" type="ORF">Mal15_12800</name>
</gene>
<dbReference type="KEGG" id="smam:Mal15_12800"/>
<protein>
    <recommendedName>
        <fullName evidence="1">Transcobalamin-like C-terminal domain-containing protein</fullName>
    </recommendedName>
</protein>
<dbReference type="EMBL" id="CP036264">
    <property type="protein sequence ID" value="QEF97241.1"/>
    <property type="molecule type" value="Genomic_DNA"/>
</dbReference>
<proteinExistence type="predicted"/>
<feature type="domain" description="Transcobalamin-like C-terminal" evidence="1">
    <location>
        <begin position="58"/>
        <end position="127"/>
    </location>
</feature>
<dbReference type="AlphaFoldDB" id="A0A5B9M7U8"/>
<reference evidence="2 3" key="1">
    <citation type="submission" date="2019-02" db="EMBL/GenBank/DDBJ databases">
        <title>Planctomycetal bacteria perform biofilm scaping via a novel small molecule.</title>
        <authorList>
            <person name="Jeske O."/>
            <person name="Boedeker C."/>
            <person name="Wiegand S."/>
            <person name="Breitling P."/>
            <person name="Kallscheuer N."/>
            <person name="Jogler M."/>
            <person name="Rohde M."/>
            <person name="Petersen J."/>
            <person name="Medema M.H."/>
            <person name="Surup F."/>
            <person name="Jogler C."/>
        </authorList>
    </citation>
    <scope>NUCLEOTIDE SEQUENCE [LARGE SCALE GENOMIC DNA]</scope>
    <source>
        <strain evidence="2 3">Mal15</strain>
    </source>
</reference>
<keyword evidence="3" id="KW-1185">Reference proteome</keyword>
<dbReference type="PROSITE" id="PS51257">
    <property type="entry name" value="PROKAR_LIPOPROTEIN"/>
    <property type="match status" value="1"/>
</dbReference>
<dbReference type="InterPro" id="IPR027954">
    <property type="entry name" value="Transcobalamin-like_C"/>
</dbReference>
<dbReference type="RefSeq" id="WP_147866951.1">
    <property type="nucleotide sequence ID" value="NZ_CP036264.1"/>
</dbReference>
<dbReference type="Pfam" id="PF14478">
    <property type="entry name" value="DUF4430"/>
    <property type="match status" value="1"/>
</dbReference>
<accession>A0A5B9M7U8</accession>
<dbReference type="Proteomes" id="UP000321353">
    <property type="component" value="Chromosome"/>
</dbReference>
<sequence length="134" mass="14090">MRTLFNLSTGLLITFIAVGCDRTPPPPAADANVGVVTIEIRSGDTDKQSIQVPDVADGATLESVMRMVDQVPVSVSGSGTTAFVDSIGDVQTDATQGWTFKVDGEFANQGIGQTVLHPPTTVTWSYGAFEMEAP</sequence>
<name>A0A5B9M7U8_9BACT</name>
<organism evidence="2 3">
    <name type="scientific">Stieleria maiorica</name>
    <dbReference type="NCBI Taxonomy" id="2795974"/>
    <lineage>
        <taxon>Bacteria</taxon>
        <taxon>Pseudomonadati</taxon>
        <taxon>Planctomycetota</taxon>
        <taxon>Planctomycetia</taxon>
        <taxon>Pirellulales</taxon>
        <taxon>Pirellulaceae</taxon>
        <taxon>Stieleria</taxon>
    </lineage>
</organism>